<accession>A0ABQ6CDZ5</accession>
<evidence type="ECO:0000256" key="9">
    <source>
        <dbReference type="ARBA" id="ARBA00025439"/>
    </source>
</evidence>
<evidence type="ECO:0000256" key="8">
    <source>
        <dbReference type="ARBA" id="ARBA00023136"/>
    </source>
</evidence>
<dbReference type="Proteomes" id="UP001156882">
    <property type="component" value="Unassembled WGS sequence"/>
</dbReference>
<comment type="function">
    <text evidence="9">Part of the ABC transporter complex LsrABCD involved in autoinducer 2 (AI-2) import. Probably responsible for the translocation of the substrate across the membrane.</text>
</comment>
<evidence type="ECO:0000256" key="11">
    <source>
        <dbReference type="SAM" id="Phobius"/>
    </source>
</evidence>
<feature type="transmembrane region" description="Helical" evidence="11">
    <location>
        <begin position="40"/>
        <end position="60"/>
    </location>
</feature>
<feature type="transmembrane region" description="Helical" evidence="11">
    <location>
        <begin position="239"/>
        <end position="259"/>
    </location>
</feature>
<keyword evidence="4" id="KW-1003">Cell membrane</keyword>
<keyword evidence="13" id="KW-1185">Reference proteome</keyword>
<dbReference type="Pfam" id="PF02653">
    <property type="entry name" value="BPD_transp_2"/>
    <property type="match status" value="1"/>
</dbReference>
<proteinExistence type="predicted"/>
<evidence type="ECO:0000256" key="1">
    <source>
        <dbReference type="ARBA" id="ARBA00004651"/>
    </source>
</evidence>
<dbReference type="EMBL" id="BSPC01000014">
    <property type="protein sequence ID" value="GLS18587.1"/>
    <property type="molecule type" value="Genomic_DNA"/>
</dbReference>
<feature type="transmembrane region" description="Helical" evidence="11">
    <location>
        <begin position="12"/>
        <end position="33"/>
    </location>
</feature>
<reference evidence="13" key="1">
    <citation type="journal article" date="2019" name="Int. J. Syst. Evol. Microbiol.">
        <title>The Global Catalogue of Microorganisms (GCM) 10K type strain sequencing project: providing services to taxonomists for standard genome sequencing and annotation.</title>
        <authorList>
            <consortium name="The Broad Institute Genomics Platform"/>
            <consortium name="The Broad Institute Genome Sequencing Center for Infectious Disease"/>
            <person name="Wu L."/>
            <person name="Ma J."/>
        </authorList>
    </citation>
    <scope>NUCLEOTIDE SEQUENCE [LARGE SCALE GENOMIC DNA]</scope>
    <source>
        <strain evidence="13">NBRC 101365</strain>
    </source>
</reference>
<name>A0ABQ6CDZ5_9HYPH</name>
<sequence>MKAPSWLLRWETFLLVTLIAVLVLGGGASKYFFTASNFSIALAGMVPVALIALPMTLVIITGEIDISVGSIVGLCASVMAVCLEHQWPVELAMIAGLVVGTLAGLFNGAIIVGFGLPSLVVTIGTLALYRGIAQIILKERGVNSFPDWYQNIGFGTIGDTPIPWSILIFLALFAGFGFFLHFTRGGRSIYAIGNNKEASRYSGIFVERAMVSVFVASGTVSAIAAIVLTAYLASARSDTAIGLELQVITAVVLGGVNIFGGSGSLVGVLLALLVLAFVKNALGLIGMTPEQQDIVTGAVLVGTLIVFGASRGLGQLGSLIVRQRDGR</sequence>
<organism evidence="12 13">
    <name type="scientific">Labrys miyagiensis</name>
    <dbReference type="NCBI Taxonomy" id="346912"/>
    <lineage>
        <taxon>Bacteria</taxon>
        <taxon>Pseudomonadati</taxon>
        <taxon>Pseudomonadota</taxon>
        <taxon>Alphaproteobacteria</taxon>
        <taxon>Hyphomicrobiales</taxon>
        <taxon>Xanthobacteraceae</taxon>
        <taxon>Labrys</taxon>
    </lineage>
</organism>
<dbReference type="PANTHER" id="PTHR32196">
    <property type="entry name" value="ABC TRANSPORTER PERMEASE PROTEIN YPHD-RELATED-RELATED"/>
    <property type="match status" value="1"/>
</dbReference>
<feature type="transmembrane region" description="Helical" evidence="11">
    <location>
        <begin position="66"/>
        <end position="84"/>
    </location>
</feature>
<keyword evidence="8 11" id="KW-0472">Membrane</keyword>
<feature type="transmembrane region" description="Helical" evidence="11">
    <location>
        <begin position="162"/>
        <end position="182"/>
    </location>
</feature>
<gene>
    <name evidence="12" type="primary">rhaQ_1</name>
    <name evidence="12" type="ORF">GCM10007874_16040</name>
</gene>
<keyword evidence="6 11" id="KW-0812">Transmembrane</keyword>
<evidence type="ECO:0000256" key="10">
    <source>
        <dbReference type="ARBA" id="ARBA00039381"/>
    </source>
</evidence>
<keyword evidence="7 11" id="KW-1133">Transmembrane helix</keyword>
<comment type="subcellular location">
    <subcellularLocation>
        <location evidence="1">Cell membrane</location>
        <topology evidence="1">Multi-pass membrane protein</topology>
    </subcellularLocation>
</comment>
<feature type="transmembrane region" description="Helical" evidence="11">
    <location>
        <begin position="91"/>
        <end position="116"/>
    </location>
</feature>
<keyword evidence="3" id="KW-0813">Transport</keyword>
<protein>
    <recommendedName>
        <fullName evidence="10">Autoinducer 2 import system permease protein LsrD</fullName>
    </recommendedName>
</protein>
<keyword evidence="5" id="KW-0997">Cell inner membrane</keyword>
<dbReference type="RefSeq" id="WP_284311455.1">
    <property type="nucleotide sequence ID" value="NZ_BSPC01000014.1"/>
</dbReference>
<evidence type="ECO:0000313" key="12">
    <source>
        <dbReference type="EMBL" id="GLS18587.1"/>
    </source>
</evidence>
<feature type="transmembrane region" description="Helical" evidence="11">
    <location>
        <begin position="209"/>
        <end position="233"/>
    </location>
</feature>
<evidence type="ECO:0000256" key="7">
    <source>
        <dbReference type="ARBA" id="ARBA00022989"/>
    </source>
</evidence>
<comment type="caution">
    <text evidence="12">The sequence shown here is derived from an EMBL/GenBank/DDBJ whole genome shotgun (WGS) entry which is preliminary data.</text>
</comment>
<dbReference type="PANTHER" id="PTHR32196:SF71">
    <property type="entry name" value="AUTOINDUCER 2 IMPORT SYSTEM PERMEASE PROTEIN LSRD"/>
    <property type="match status" value="1"/>
</dbReference>
<evidence type="ECO:0000256" key="6">
    <source>
        <dbReference type="ARBA" id="ARBA00022692"/>
    </source>
</evidence>
<dbReference type="InterPro" id="IPR001851">
    <property type="entry name" value="ABC_transp_permease"/>
</dbReference>
<evidence type="ECO:0000256" key="3">
    <source>
        <dbReference type="ARBA" id="ARBA00022448"/>
    </source>
</evidence>
<evidence type="ECO:0000313" key="13">
    <source>
        <dbReference type="Proteomes" id="UP001156882"/>
    </source>
</evidence>
<dbReference type="CDD" id="cd06579">
    <property type="entry name" value="TM_PBP1_transp_AraH_like"/>
    <property type="match status" value="1"/>
</dbReference>
<evidence type="ECO:0000256" key="2">
    <source>
        <dbReference type="ARBA" id="ARBA00011262"/>
    </source>
</evidence>
<comment type="subunit">
    <text evidence="2">The complex is composed of two ATP-binding proteins (LsrA), two transmembrane proteins (LsrC and LsrD) and a solute-binding protein (LsrB).</text>
</comment>
<evidence type="ECO:0000256" key="4">
    <source>
        <dbReference type="ARBA" id="ARBA00022475"/>
    </source>
</evidence>
<evidence type="ECO:0000256" key="5">
    <source>
        <dbReference type="ARBA" id="ARBA00022519"/>
    </source>
</evidence>